<dbReference type="InterPro" id="IPR051693">
    <property type="entry name" value="UPF0046_metallophosphoest"/>
</dbReference>
<protein>
    <submittedName>
        <fullName evidence="2">Ser/Thr protein phosphatase family protein</fullName>
    </submittedName>
</protein>
<dbReference type="PANTHER" id="PTHR12905">
    <property type="entry name" value="METALLOPHOSPHOESTERASE"/>
    <property type="match status" value="1"/>
</dbReference>
<dbReference type="Gene3D" id="3.60.21.10">
    <property type="match status" value="1"/>
</dbReference>
<evidence type="ECO:0000259" key="1">
    <source>
        <dbReference type="Pfam" id="PF00149"/>
    </source>
</evidence>
<dbReference type="InterPro" id="IPR004843">
    <property type="entry name" value="Calcineurin-like_PHP"/>
</dbReference>
<dbReference type="GO" id="GO:0016787">
    <property type="term" value="F:hydrolase activity"/>
    <property type="evidence" value="ECO:0007669"/>
    <property type="project" value="InterPro"/>
</dbReference>
<reference evidence="2" key="2">
    <citation type="submission" date="2023-06" db="EMBL/GenBank/DDBJ databases">
        <authorList>
            <consortium name="Lawrence Berkeley National Laboratory"/>
            <person name="Haridas S."/>
            <person name="Hensen N."/>
            <person name="Bonometti L."/>
            <person name="Westerberg I."/>
            <person name="Brannstrom I.O."/>
            <person name="Guillou S."/>
            <person name="Cros-Aarteil S."/>
            <person name="Calhoun S."/>
            <person name="Kuo A."/>
            <person name="Mondo S."/>
            <person name="Pangilinan J."/>
            <person name="Riley R."/>
            <person name="Labutti K."/>
            <person name="Andreopoulos B."/>
            <person name="Lipzen A."/>
            <person name="Chen C."/>
            <person name="Yanf M."/>
            <person name="Daum C."/>
            <person name="Ng V."/>
            <person name="Clum A."/>
            <person name="Steindorff A."/>
            <person name="Ohm R."/>
            <person name="Martin F."/>
            <person name="Silar P."/>
            <person name="Natvig D."/>
            <person name="Lalanne C."/>
            <person name="Gautier V."/>
            <person name="Ament-Velasquez S.L."/>
            <person name="Kruys A."/>
            <person name="Hutchinson M.I."/>
            <person name="Powell A.J."/>
            <person name="Barry K."/>
            <person name="Miller A.N."/>
            <person name="Grigoriev I.V."/>
            <person name="Debuchy R."/>
            <person name="Gladieux P."/>
            <person name="Thoren M.H."/>
            <person name="Johannesson H."/>
        </authorList>
    </citation>
    <scope>NUCLEOTIDE SEQUENCE</scope>
    <source>
        <strain evidence="2">CBS 314.62</strain>
    </source>
</reference>
<dbReference type="InterPro" id="IPR029052">
    <property type="entry name" value="Metallo-depent_PP-like"/>
</dbReference>
<organism evidence="2 3">
    <name type="scientific">Podospora appendiculata</name>
    <dbReference type="NCBI Taxonomy" id="314037"/>
    <lineage>
        <taxon>Eukaryota</taxon>
        <taxon>Fungi</taxon>
        <taxon>Dikarya</taxon>
        <taxon>Ascomycota</taxon>
        <taxon>Pezizomycotina</taxon>
        <taxon>Sordariomycetes</taxon>
        <taxon>Sordariomycetidae</taxon>
        <taxon>Sordariales</taxon>
        <taxon>Podosporaceae</taxon>
        <taxon>Podospora</taxon>
    </lineage>
</organism>
<evidence type="ECO:0000313" key="3">
    <source>
        <dbReference type="Proteomes" id="UP001270362"/>
    </source>
</evidence>
<name>A0AAE1CB18_9PEZI</name>
<dbReference type="SUPFAM" id="SSF56300">
    <property type="entry name" value="Metallo-dependent phosphatases"/>
    <property type="match status" value="1"/>
</dbReference>
<keyword evidence="3" id="KW-1185">Reference proteome</keyword>
<dbReference type="CDD" id="cd07379">
    <property type="entry name" value="MPP_239FB"/>
    <property type="match status" value="1"/>
</dbReference>
<proteinExistence type="predicted"/>
<evidence type="ECO:0000313" key="2">
    <source>
        <dbReference type="EMBL" id="KAK3686176.1"/>
    </source>
</evidence>
<accession>A0AAE1CB18</accession>
<dbReference type="PANTHER" id="PTHR12905:SF0">
    <property type="entry name" value="CALCINEURIN-LIKE PHOSPHOESTERASE DOMAIN-CONTAINING PROTEIN"/>
    <property type="match status" value="1"/>
</dbReference>
<feature type="domain" description="Calcineurin-like phosphoesterase" evidence="1">
    <location>
        <begin position="3"/>
        <end position="186"/>
    </location>
</feature>
<dbReference type="Pfam" id="PF00149">
    <property type="entry name" value="Metallophos"/>
    <property type="match status" value="1"/>
</dbReference>
<sequence>MSIRFLIMSDTHDDAFPAPLPPADGILHCGDLTNAGGLANYQHAIANLVSLTAELKLVIAGNHDVSLDPKWWAANLNPGRDDPLEPQKAHRLFHVAHGIHLLDEGTHTFTLADGRSFTDRFGAGAGANFPIPEGVDIVMTHGPPLPISDRWQLDLGQAGEHCGCPKLWRAIERAKPAMHCFGHIHEGYGVQVMDWDKAATRGFGPWAFPGLHEDELEGSLTQTTVFLNAAVMGHGEGDRNAPWGFVADFGARRQAGS</sequence>
<gene>
    <name evidence="2" type="ORF">B0T22DRAFT_483077</name>
</gene>
<dbReference type="AlphaFoldDB" id="A0AAE1CB18"/>
<dbReference type="EMBL" id="JAULSO010000003">
    <property type="protein sequence ID" value="KAK3686176.1"/>
    <property type="molecule type" value="Genomic_DNA"/>
</dbReference>
<dbReference type="Proteomes" id="UP001270362">
    <property type="component" value="Unassembled WGS sequence"/>
</dbReference>
<comment type="caution">
    <text evidence="2">The sequence shown here is derived from an EMBL/GenBank/DDBJ whole genome shotgun (WGS) entry which is preliminary data.</text>
</comment>
<reference evidence="2" key="1">
    <citation type="journal article" date="2023" name="Mol. Phylogenet. Evol.">
        <title>Genome-scale phylogeny and comparative genomics of the fungal order Sordariales.</title>
        <authorList>
            <person name="Hensen N."/>
            <person name="Bonometti L."/>
            <person name="Westerberg I."/>
            <person name="Brannstrom I.O."/>
            <person name="Guillou S."/>
            <person name="Cros-Aarteil S."/>
            <person name="Calhoun S."/>
            <person name="Haridas S."/>
            <person name="Kuo A."/>
            <person name="Mondo S."/>
            <person name="Pangilinan J."/>
            <person name="Riley R."/>
            <person name="LaButti K."/>
            <person name="Andreopoulos B."/>
            <person name="Lipzen A."/>
            <person name="Chen C."/>
            <person name="Yan M."/>
            <person name="Daum C."/>
            <person name="Ng V."/>
            <person name="Clum A."/>
            <person name="Steindorff A."/>
            <person name="Ohm R.A."/>
            <person name="Martin F."/>
            <person name="Silar P."/>
            <person name="Natvig D.O."/>
            <person name="Lalanne C."/>
            <person name="Gautier V."/>
            <person name="Ament-Velasquez S.L."/>
            <person name="Kruys A."/>
            <person name="Hutchinson M.I."/>
            <person name="Powell A.J."/>
            <person name="Barry K."/>
            <person name="Miller A.N."/>
            <person name="Grigoriev I.V."/>
            <person name="Debuchy R."/>
            <person name="Gladieux P."/>
            <person name="Hiltunen Thoren M."/>
            <person name="Johannesson H."/>
        </authorList>
    </citation>
    <scope>NUCLEOTIDE SEQUENCE</scope>
    <source>
        <strain evidence="2">CBS 314.62</strain>
    </source>
</reference>